<dbReference type="AlphaFoldDB" id="A0A344PHI8"/>
<dbReference type="OrthoDB" id="9802649at2"/>
<sequence length="303" mass="31463">MATTAILLGTYNGARHLPAQLDSIAAQTADWQLIASDDGSTDATGTLLQGFAARYPERVTVRRGPGRGFAANFLSMLPLVPAGMSAAFCDQDDVWYADKVSRADAALAASAGPALYAARTRLVDDALDPIGLSRGLSRPPGFGNALVQNIASGNTMVLNPAGVAALTAALADGGAPPLHDWWAYQMITGIGGRVLFDPEPAMDYRQHGSNQIGAGRGPVALARRGLRLLRGQSRGLMASQAAALAASAARLTPTHRAQLAALQTGLAARSSLATARAMRRAGVYRQGFSGDAVFWTAVALGRL</sequence>
<protein>
    <submittedName>
        <fullName evidence="2">Glycosyltransferase family 2 protein</fullName>
    </submittedName>
</protein>
<keyword evidence="3" id="KW-1185">Reference proteome</keyword>
<dbReference type="Gene3D" id="3.90.550.10">
    <property type="entry name" value="Spore Coat Polysaccharide Biosynthesis Protein SpsA, Chain A"/>
    <property type="match status" value="1"/>
</dbReference>
<dbReference type="RefSeq" id="WP_114075162.1">
    <property type="nucleotide sequence ID" value="NZ_CP030918.1"/>
</dbReference>
<accession>A0A344PHI8</accession>
<organism evidence="2 3">
    <name type="scientific">Paracoccus suum</name>
    <dbReference type="NCBI Taxonomy" id="2259340"/>
    <lineage>
        <taxon>Bacteria</taxon>
        <taxon>Pseudomonadati</taxon>
        <taxon>Pseudomonadota</taxon>
        <taxon>Alphaproteobacteria</taxon>
        <taxon>Rhodobacterales</taxon>
        <taxon>Paracoccaceae</taxon>
        <taxon>Paracoccus</taxon>
    </lineage>
</organism>
<evidence type="ECO:0000313" key="3">
    <source>
        <dbReference type="Proteomes" id="UP000252023"/>
    </source>
</evidence>
<evidence type="ECO:0000259" key="1">
    <source>
        <dbReference type="Pfam" id="PF00535"/>
    </source>
</evidence>
<gene>
    <name evidence="2" type="ORF">DRW48_03285</name>
</gene>
<dbReference type="GO" id="GO:0016758">
    <property type="term" value="F:hexosyltransferase activity"/>
    <property type="evidence" value="ECO:0007669"/>
    <property type="project" value="UniProtKB-ARBA"/>
</dbReference>
<dbReference type="SUPFAM" id="SSF53448">
    <property type="entry name" value="Nucleotide-diphospho-sugar transferases"/>
    <property type="match status" value="1"/>
</dbReference>
<evidence type="ECO:0000313" key="2">
    <source>
        <dbReference type="EMBL" id="AXC48843.1"/>
    </source>
</evidence>
<dbReference type="CDD" id="cd04196">
    <property type="entry name" value="GT_2_like_d"/>
    <property type="match status" value="1"/>
</dbReference>
<dbReference type="Proteomes" id="UP000252023">
    <property type="component" value="Chromosome"/>
</dbReference>
<dbReference type="Pfam" id="PF00535">
    <property type="entry name" value="Glycos_transf_2"/>
    <property type="match status" value="1"/>
</dbReference>
<dbReference type="InterPro" id="IPR029044">
    <property type="entry name" value="Nucleotide-diphossugar_trans"/>
</dbReference>
<reference evidence="3" key="1">
    <citation type="submission" date="2018-07" db="EMBL/GenBank/DDBJ databases">
        <title>Genome sequencing of Paracoccus sp. SC2-6.</title>
        <authorList>
            <person name="Heo J."/>
            <person name="Kim S.-J."/>
            <person name="Kwon S.-W."/>
        </authorList>
    </citation>
    <scope>NUCLEOTIDE SEQUENCE [LARGE SCALE GENOMIC DNA]</scope>
    <source>
        <strain evidence="3">SC2-6</strain>
    </source>
</reference>
<dbReference type="PANTHER" id="PTHR22916">
    <property type="entry name" value="GLYCOSYLTRANSFERASE"/>
    <property type="match status" value="1"/>
</dbReference>
<dbReference type="KEGG" id="pars:DRW48_03285"/>
<proteinExistence type="predicted"/>
<feature type="domain" description="Glycosyltransferase 2-like" evidence="1">
    <location>
        <begin position="8"/>
        <end position="102"/>
    </location>
</feature>
<keyword evidence="2" id="KW-0808">Transferase</keyword>
<dbReference type="PANTHER" id="PTHR22916:SF3">
    <property type="entry name" value="UDP-GLCNAC:BETAGAL BETA-1,3-N-ACETYLGLUCOSAMINYLTRANSFERASE-LIKE PROTEIN 1"/>
    <property type="match status" value="1"/>
</dbReference>
<name>A0A344PHI8_9RHOB</name>
<dbReference type="InterPro" id="IPR001173">
    <property type="entry name" value="Glyco_trans_2-like"/>
</dbReference>
<dbReference type="EMBL" id="CP030918">
    <property type="protein sequence ID" value="AXC48843.1"/>
    <property type="molecule type" value="Genomic_DNA"/>
</dbReference>